<gene>
    <name evidence="1" type="ORF">Psch_02157</name>
</gene>
<evidence type="ECO:0000313" key="2">
    <source>
        <dbReference type="Proteomes" id="UP000298324"/>
    </source>
</evidence>
<keyword evidence="2" id="KW-1185">Reference proteome</keyword>
<evidence type="ECO:0000313" key="1">
    <source>
        <dbReference type="EMBL" id="TEB08592.1"/>
    </source>
</evidence>
<comment type="caution">
    <text evidence="1">The sequence shown here is derived from an EMBL/GenBank/DDBJ whole genome shotgun (WGS) entry which is preliminary data.</text>
</comment>
<sequence length="55" mass="5976">MKIKHPEIGVCGLSCRLCPRYHTDTKSKCHGCKSQARIAVGCPFITCAVKKKVGS</sequence>
<dbReference type="EMBL" id="QFGA01000001">
    <property type="protein sequence ID" value="TEB08592.1"/>
    <property type="molecule type" value="Genomic_DNA"/>
</dbReference>
<organism evidence="1 2">
    <name type="scientific">Pelotomaculum schinkii</name>
    <dbReference type="NCBI Taxonomy" id="78350"/>
    <lineage>
        <taxon>Bacteria</taxon>
        <taxon>Bacillati</taxon>
        <taxon>Bacillota</taxon>
        <taxon>Clostridia</taxon>
        <taxon>Eubacteriales</taxon>
        <taxon>Desulfotomaculaceae</taxon>
        <taxon>Pelotomaculum</taxon>
    </lineage>
</organism>
<proteinExistence type="predicted"/>
<protein>
    <recommendedName>
        <fullName evidence="3">DUF3795 domain-containing protein</fullName>
    </recommendedName>
</protein>
<accession>A0A4Y7RIR1</accession>
<dbReference type="Proteomes" id="UP000298324">
    <property type="component" value="Unassembled WGS sequence"/>
</dbReference>
<name>A0A4Y7RIR1_9FIRM</name>
<dbReference type="AlphaFoldDB" id="A0A4Y7RIR1"/>
<reference evidence="1 2" key="1">
    <citation type="journal article" date="2018" name="Environ. Microbiol.">
        <title>Novel energy conservation strategies and behaviour of Pelotomaculum schinkii driving syntrophic propionate catabolism.</title>
        <authorList>
            <person name="Hidalgo-Ahumada C.A.P."/>
            <person name="Nobu M.K."/>
            <person name="Narihiro T."/>
            <person name="Tamaki H."/>
            <person name="Liu W.T."/>
            <person name="Kamagata Y."/>
            <person name="Stams A.J.M."/>
            <person name="Imachi H."/>
            <person name="Sousa D.Z."/>
        </authorList>
    </citation>
    <scope>NUCLEOTIDE SEQUENCE [LARGE SCALE GENOMIC DNA]</scope>
    <source>
        <strain evidence="1 2">HH</strain>
    </source>
</reference>
<evidence type="ECO:0008006" key="3">
    <source>
        <dbReference type="Google" id="ProtNLM"/>
    </source>
</evidence>